<feature type="transmembrane region" description="Helical" evidence="1">
    <location>
        <begin position="7"/>
        <end position="29"/>
    </location>
</feature>
<name>A0A0A9CZD8_ARUDO</name>
<accession>A0A0A9CZD8</accession>
<proteinExistence type="predicted"/>
<dbReference type="AlphaFoldDB" id="A0A0A9CZD8"/>
<reference evidence="2" key="2">
    <citation type="journal article" date="2015" name="Data Brief">
        <title>Shoot transcriptome of the giant reed, Arundo donax.</title>
        <authorList>
            <person name="Barrero R.A."/>
            <person name="Guerrero F.D."/>
            <person name="Moolhuijzen P."/>
            <person name="Goolsby J.A."/>
            <person name="Tidwell J."/>
            <person name="Bellgard S.E."/>
            <person name="Bellgard M.I."/>
        </authorList>
    </citation>
    <scope>NUCLEOTIDE SEQUENCE</scope>
    <source>
        <tissue evidence="2">Shoot tissue taken approximately 20 cm above the soil surface</tissue>
    </source>
</reference>
<organism evidence="2">
    <name type="scientific">Arundo donax</name>
    <name type="common">Giant reed</name>
    <name type="synonym">Donax arundinaceus</name>
    <dbReference type="NCBI Taxonomy" id="35708"/>
    <lineage>
        <taxon>Eukaryota</taxon>
        <taxon>Viridiplantae</taxon>
        <taxon>Streptophyta</taxon>
        <taxon>Embryophyta</taxon>
        <taxon>Tracheophyta</taxon>
        <taxon>Spermatophyta</taxon>
        <taxon>Magnoliopsida</taxon>
        <taxon>Liliopsida</taxon>
        <taxon>Poales</taxon>
        <taxon>Poaceae</taxon>
        <taxon>PACMAD clade</taxon>
        <taxon>Arundinoideae</taxon>
        <taxon>Arundineae</taxon>
        <taxon>Arundo</taxon>
    </lineage>
</organism>
<keyword evidence="1" id="KW-0812">Transmembrane</keyword>
<sequence>MRKICLAWLWCADALVTMCLFIWPSLIFFSQTFYRLVDFCNRI</sequence>
<evidence type="ECO:0000256" key="1">
    <source>
        <dbReference type="SAM" id="Phobius"/>
    </source>
</evidence>
<keyword evidence="1" id="KW-0472">Membrane</keyword>
<dbReference type="EMBL" id="GBRH01219150">
    <property type="protein sequence ID" value="JAD78745.1"/>
    <property type="molecule type" value="Transcribed_RNA"/>
</dbReference>
<reference evidence="2" key="1">
    <citation type="submission" date="2014-09" db="EMBL/GenBank/DDBJ databases">
        <authorList>
            <person name="Magalhaes I.L.F."/>
            <person name="Oliveira U."/>
            <person name="Santos F.R."/>
            <person name="Vidigal T.H.D.A."/>
            <person name="Brescovit A.D."/>
            <person name="Santos A.J."/>
        </authorList>
    </citation>
    <scope>NUCLEOTIDE SEQUENCE</scope>
    <source>
        <tissue evidence="2">Shoot tissue taken approximately 20 cm above the soil surface</tissue>
    </source>
</reference>
<keyword evidence="1" id="KW-1133">Transmembrane helix</keyword>
<protein>
    <submittedName>
        <fullName evidence="2">Uncharacterized protein</fullName>
    </submittedName>
</protein>
<evidence type="ECO:0000313" key="2">
    <source>
        <dbReference type="EMBL" id="JAD78745.1"/>
    </source>
</evidence>